<feature type="domain" description="Alcohol dehydrogenase-like C-terminal" evidence="5">
    <location>
        <begin position="201"/>
        <end position="332"/>
    </location>
</feature>
<evidence type="ECO:0000256" key="2">
    <source>
        <dbReference type="ARBA" id="ARBA00022833"/>
    </source>
</evidence>
<dbReference type="PROSITE" id="PS00059">
    <property type="entry name" value="ADH_ZINC"/>
    <property type="match status" value="1"/>
</dbReference>
<evidence type="ECO:0000259" key="6">
    <source>
        <dbReference type="Pfam" id="PF08240"/>
    </source>
</evidence>
<feature type="domain" description="Alcohol dehydrogenase-like N-terminal" evidence="6">
    <location>
        <begin position="26"/>
        <end position="153"/>
    </location>
</feature>
<dbReference type="AlphaFoldDB" id="A0AA35RQU9"/>
<dbReference type="InterPro" id="IPR013154">
    <property type="entry name" value="ADH-like_N"/>
</dbReference>
<evidence type="ECO:0000256" key="1">
    <source>
        <dbReference type="ARBA" id="ARBA00022723"/>
    </source>
</evidence>
<accession>A0AA35RQU9</accession>
<dbReference type="Pfam" id="PF00107">
    <property type="entry name" value="ADH_zinc_N"/>
    <property type="match status" value="1"/>
</dbReference>
<comment type="similarity">
    <text evidence="4">Belongs to the zinc-containing alcohol dehydrogenase family.</text>
</comment>
<sequence length="374" mass="40344">MQVQAAVMLQPGQIEIREFEKPTPADDALLLQVDSVGICGSDKHMYLGHTALKFPVIPGHEVVGTVAEIGKNANQVMNVMGGPIKAGDRVTVVPGSKNCGRCYYCLHVPGRPTLCSGRTIYGFSNSETPPYLNGEFAEYTYIHGNSWVYKMPESVPDEIRVLTEPVAVATRAVERACAPGLPQIGDGYSIGSRVAVLGCGPIGLLVVAVLRDSGAGTIIATDLIDSRLEMAKQMGANVVINVGDTTPEERVEQIQELTNGVGVDIAIECAGLPAVFSEALDVVRRGGKVIEVGHYTDSGDTQVRPHQICNKDLDVCGVWAYPQIQFQTALDYLQITRAPLHELITHHLPLHQLEKGIDMLGQEGVYKVVIEPQL</sequence>
<dbReference type="SUPFAM" id="SSF51735">
    <property type="entry name" value="NAD(P)-binding Rossmann-fold domains"/>
    <property type="match status" value="1"/>
</dbReference>
<dbReference type="CDD" id="cd08231">
    <property type="entry name" value="MDR_TM0436_like"/>
    <property type="match status" value="1"/>
</dbReference>
<keyword evidence="8" id="KW-1185">Reference proteome</keyword>
<keyword evidence="2 4" id="KW-0862">Zinc</keyword>
<name>A0AA35RQU9_GEOBA</name>
<gene>
    <name evidence="7" type="ORF">GBAR_LOCUS9116</name>
</gene>
<keyword evidence="3" id="KW-0560">Oxidoreductase</keyword>
<dbReference type="InterPro" id="IPR036291">
    <property type="entry name" value="NAD(P)-bd_dom_sf"/>
</dbReference>
<evidence type="ECO:0000313" key="7">
    <source>
        <dbReference type="EMBL" id="CAI8014612.1"/>
    </source>
</evidence>
<dbReference type="PANTHER" id="PTHR43401">
    <property type="entry name" value="L-THREONINE 3-DEHYDROGENASE"/>
    <property type="match status" value="1"/>
</dbReference>
<dbReference type="Gene3D" id="3.40.50.720">
    <property type="entry name" value="NAD(P)-binding Rossmann-like Domain"/>
    <property type="match status" value="1"/>
</dbReference>
<proteinExistence type="inferred from homology"/>
<dbReference type="EMBL" id="CASHTH010001376">
    <property type="protein sequence ID" value="CAI8014612.1"/>
    <property type="molecule type" value="Genomic_DNA"/>
</dbReference>
<evidence type="ECO:0000259" key="5">
    <source>
        <dbReference type="Pfam" id="PF00107"/>
    </source>
</evidence>
<dbReference type="Proteomes" id="UP001174909">
    <property type="component" value="Unassembled WGS sequence"/>
</dbReference>
<evidence type="ECO:0000313" key="8">
    <source>
        <dbReference type="Proteomes" id="UP001174909"/>
    </source>
</evidence>
<dbReference type="InterPro" id="IPR011032">
    <property type="entry name" value="GroES-like_sf"/>
</dbReference>
<dbReference type="InterPro" id="IPR002328">
    <property type="entry name" value="ADH_Zn_CS"/>
</dbReference>
<reference evidence="7" key="1">
    <citation type="submission" date="2023-03" db="EMBL/GenBank/DDBJ databases">
        <authorList>
            <person name="Steffen K."/>
            <person name="Cardenas P."/>
        </authorList>
    </citation>
    <scope>NUCLEOTIDE SEQUENCE</scope>
</reference>
<evidence type="ECO:0000256" key="3">
    <source>
        <dbReference type="ARBA" id="ARBA00023002"/>
    </source>
</evidence>
<protein>
    <submittedName>
        <fullName evidence="7">Sorbitol dehydrogenase</fullName>
    </submittedName>
</protein>
<dbReference type="Pfam" id="PF08240">
    <property type="entry name" value="ADH_N"/>
    <property type="match status" value="1"/>
</dbReference>
<evidence type="ECO:0000256" key="4">
    <source>
        <dbReference type="RuleBase" id="RU361277"/>
    </source>
</evidence>
<dbReference type="Gene3D" id="3.90.180.10">
    <property type="entry name" value="Medium-chain alcohol dehydrogenases, catalytic domain"/>
    <property type="match status" value="1"/>
</dbReference>
<dbReference type="GO" id="GO:0016491">
    <property type="term" value="F:oxidoreductase activity"/>
    <property type="evidence" value="ECO:0007669"/>
    <property type="project" value="UniProtKB-KW"/>
</dbReference>
<dbReference type="PANTHER" id="PTHR43401:SF2">
    <property type="entry name" value="L-THREONINE 3-DEHYDROGENASE"/>
    <property type="match status" value="1"/>
</dbReference>
<dbReference type="InterPro" id="IPR013149">
    <property type="entry name" value="ADH-like_C"/>
</dbReference>
<dbReference type="GO" id="GO:0008270">
    <property type="term" value="F:zinc ion binding"/>
    <property type="evidence" value="ECO:0007669"/>
    <property type="project" value="InterPro"/>
</dbReference>
<comment type="caution">
    <text evidence="7">The sequence shown here is derived from an EMBL/GenBank/DDBJ whole genome shotgun (WGS) entry which is preliminary data.</text>
</comment>
<dbReference type="InterPro" id="IPR050129">
    <property type="entry name" value="Zn_alcohol_dh"/>
</dbReference>
<comment type="cofactor">
    <cofactor evidence="4">
        <name>Zn(2+)</name>
        <dbReference type="ChEBI" id="CHEBI:29105"/>
    </cofactor>
</comment>
<dbReference type="SUPFAM" id="SSF50129">
    <property type="entry name" value="GroES-like"/>
    <property type="match status" value="1"/>
</dbReference>
<keyword evidence="1 4" id="KW-0479">Metal-binding</keyword>
<organism evidence="7 8">
    <name type="scientific">Geodia barretti</name>
    <name type="common">Barrett's horny sponge</name>
    <dbReference type="NCBI Taxonomy" id="519541"/>
    <lineage>
        <taxon>Eukaryota</taxon>
        <taxon>Metazoa</taxon>
        <taxon>Porifera</taxon>
        <taxon>Demospongiae</taxon>
        <taxon>Heteroscleromorpha</taxon>
        <taxon>Tetractinellida</taxon>
        <taxon>Astrophorina</taxon>
        <taxon>Geodiidae</taxon>
        <taxon>Geodia</taxon>
    </lineage>
</organism>